<evidence type="ECO:0000256" key="1">
    <source>
        <dbReference type="ARBA" id="ARBA00004123"/>
    </source>
</evidence>
<feature type="region of interest" description="Disordered" evidence="4">
    <location>
        <begin position="147"/>
        <end position="218"/>
    </location>
</feature>
<evidence type="ECO:0000313" key="5">
    <source>
        <dbReference type="Proteomes" id="UP000887577"/>
    </source>
</evidence>
<name>A0A914YBC7_9BILA</name>
<evidence type="ECO:0000256" key="3">
    <source>
        <dbReference type="ARBA" id="ARBA00023242"/>
    </source>
</evidence>
<evidence type="ECO:0000313" key="6">
    <source>
        <dbReference type="WBParaSite" id="PSU_v2.g16726.t1"/>
    </source>
</evidence>
<organism evidence="5 6">
    <name type="scientific">Panagrolaimus superbus</name>
    <dbReference type="NCBI Taxonomy" id="310955"/>
    <lineage>
        <taxon>Eukaryota</taxon>
        <taxon>Metazoa</taxon>
        <taxon>Ecdysozoa</taxon>
        <taxon>Nematoda</taxon>
        <taxon>Chromadorea</taxon>
        <taxon>Rhabditida</taxon>
        <taxon>Tylenchina</taxon>
        <taxon>Panagrolaimomorpha</taxon>
        <taxon>Panagrolaimoidea</taxon>
        <taxon>Panagrolaimidae</taxon>
        <taxon>Panagrolaimus</taxon>
    </lineage>
</organism>
<feature type="compositionally biased region" description="Acidic residues" evidence="4">
    <location>
        <begin position="207"/>
        <end position="218"/>
    </location>
</feature>
<comment type="subcellular location">
    <subcellularLocation>
        <location evidence="1">Nucleus</location>
    </subcellularLocation>
</comment>
<evidence type="ECO:0000256" key="2">
    <source>
        <dbReference type="ARBA" id="ARBA00008352"/>
    </source>
</evidence>
<dbReference type="AlphaFoldDB" id="A0A914YBC7"/>
<accession>A0A914YBC7</accession>
<feature type="compositionally biased region" description="Acidic residues" evidence="4">
    <location>
        <begin position="158"/>
        <end position="190"/>
    </location>
</feature>
<dbReference type="GO" id="GO:0006383">
    <property type="term" value="P:transcription by RNA polymerase III"/>
    <property type="evidence" value="ECO:0007669"/>
    <property type="project" value="InterPro"/>
</dbReference>
<keyword evidence="5" id="KW-1185">Reference proteome</keyword>
<dbReference type="Proteomes" id="UP000887577">
    <property type="component" value="Unplaced"/>
</dbReference>
<dbReference type="WBParaSite" id="PSU_v2.g16726.t1">
    <property type="protein sequence ID" value="PSU_v2.g16726.t1"/>
    <property type="gene ID" value="PSU_v2.g16726"/>
</dbReference>
<protein>
    <submittedName>
        <fullName evidence="6">DNA-directed RNA polymerase III subunit</fullName>
    </submittedName>
</protein>
<sequence>MSKPKRDAKNGVRAIASALGIQRHELGAYTRMTKEPPPLFPPILKPLLPAVSTSVTLLDYRCGIQTDFEHYFNSLETNSYIIKDDPVSHRYSDDFLNSERLPFVSAICDLPKGLHPISSRKRLAAKEKAEANAKKAKKMEKLLKQLEAKEKKGGAATNEEEIEEEAKEEGEEEEEQILAGSEEEYFEEDNDYIHAYFDNGEAYNENPSDDNLDDGDGY</sequence>
<comment type="similarity">
    <text evidence="2">Belongs to the eukaryotic RPC7 RNA polymerase subunit family.</text>
</comment>
<dbReference type="PANTHER" id="PTHR15367:SF2">
    <property type="entry name" value="DNA-DIRECTED RNA POLYMERASE III SUBUNIT"/>
    <property type="match status" value="1"/>
</dbReference>
<dbReference type="PANTHER" id="PTHR15367">
    <property type="entry name" value="DNA-DIRECTED RNA POLYMERASE III"/>
    <property type="match status" value="1"/>
</dbReference>
<proteinExistence type="inferred from homology"/>
<evidence type="ECO:0000256" key="4">
    <source>
        <dbReference type="SAM" id="MobiDB-lite"/>
    </source>
</evidence>
<dbReference type="InterPro" id="IPR024661">
    <property type="entry name" value="RNA_pol_III_Rpc31"/>
</dbReference>
<reference evidence="6" key="1">
    <citation type="submission" date="2022-11" db="UniProtKB">
        <authorList>
            <consortium name="WormBaseParasite"/>
        </authorList>
    </citation>
    <scope>IDENTIFICATION</scope>
</reference>
<keyword evidence="3" id="KW-0539">Nucleus</keyword>
<dbReference type="GO" id="GO:0005666">
    <property type="term" value="C:RNA polymerase III complex"/>
    <property type="evidence" value="ECO:0007669"/>
    <property type="project" value="TreeGrafter"/>
</dbReference>